<dbReference type="AlphaFoldDB" id="A0A6H5FZK6"/>
<name>A0A6H5FZK6_9HEMI</name>
<gene>
    <name evidence="1" type="ORF">NTEN_LOCUS2093</name>
</gene>
<keyword evidence="2" id="KW-1185">Reference proteome</keyword>
<evidence type="ECO:0000313" key="2">
    <source>
        <dbReference type="Proteomes" id="UP000479000"/>
    </source>
</evidence>
<proteinExistence type="predicted"/>
<evidence type="ECO:0000313" key="1">
    <source>
        <dbReference type="EMBL" id="CAA9995302.1"/>
    </source>
</evidence>
<sequence length="183" mass="20456">MYIFSSYFPHVMLTCYNDDDIEFHLLSEGHQNHQGPKGVHPLGGGFCGRSSRRTRPYKTIQGRRAASGPVEIEQPSHVHGRSSSPTMCLDMMALADASALGGQPAVVAAPDDGWQLPDNEYVRRMNAWDSVWPTLGPISPTIKSKFNLDPYGEDVFRQKCNQGLETVYLGTPLKLLYEKSWQE</sequence>
<dbReference type="EMBL" id="CADCXU010003285">
    <property type="protein sequence ID" value="CAA9995302.1"/>
    <property type="molecule type" value="Genomic_DNA"/>
</dbReference>
<dbReference type="Proteomes" id="UP000479000">
    <property type="component" value="Unassembled WGS sequence"/>
</dbReference>
<accession>A0A6H5FZK6</accession>
<protein>
    <submittedName>
        <fullName evidence="1">Uncharacterized protein</fullName>
    </submittedName>
</protein>
<reference evidence="1 2" key="1">
    <citation type="submission" date="2020-02" db="EMBL/GenBank/DDBJ databases">
        <authorList>
            <person name="Ferguson B K."/>
        </authorList>
    </citation>
    <scope>NUCLEOTIDE SEQUENCE [LARGE SCALE GENOMIC DNA]</scope>
</reference>
<organism evidence="1 2">
    <name type="scientific">Nesidiocoris tenuis</name>
    <dbReference type="NCBI Taxonomy" id="355587"/>
    <lineage>
        <taxon>Eukaryota</taxon>
        <taxon>Metazoa</taxon>
        <taxon>Ecdysozoa</taxon>
        <taxon>Arthropoda</taxon>
        <taxon>Hexapoda</taxon>
        <taxon>Insecta</taxon>
        <taxon>Pterygota</taxon>
        <taxon>Neoptera</taxon>
        <taxon>Paraneoptera</taxon>
        <taxon>Hemiptera</taxon>
        <taxon>Heteroptera</taxon>
        <taxon>Panheteroptera</taxon>
        <taxon>Cimicomorpha</taxon>
        <taxon>Miridae</taxon>
        <taxon>Dicyphina</taxon>
        <taxon>Nesidiocoris</taxon>
    </lineage>
</organism>